<dbReference type="Proteomes" id="UP000321393">
    <property type="component" value="Unassembled WGS sequence"/>
</dbReference>
<accession>A0A5D3CPF4</accession>
<evidence type="ECO:0000313" key="1">
    <source>
        <dbReference type="EMBL" id="KAA0036525.1"/>
    </source>
</evidence>
<keyword evidence="2" id="KW-0067">ATP-binding</keyword>
<dbReference type="GO" id="GO:0004386">
    <property type="term" value="F:helicase activity"/>
    <property type="evidence" value="ECO:0007669"/>
    <property type="project" value="UniProtKB-KW"/>
</dbReference>
<evidence type="ECO:0000313" key="3">
    <source>
        <dbReference type="Proteomes" id="UP000321393"/>
    </source>
</evidence>
<dbReference type="Proteomes" id="UP000321947">
    <property type="component" value="Unassembled WGS sequence"/>
</dbReference>
<gene>
    <name evidence="2" type="ORF">E5676_scaffold179G00120</name>
    <name evidence="1" type="ORF">E6C27_scaffold191G00220</name>
</gene>
<reference evidence="3 4" key="1">
    <citation type="submission" date="2019-08" db="EMBL/GenBank/DDBJ databases">
        <title>Draft genome sequences of two oriental melons (Cucumis melo L. var makuwa).</title>
        <authorList>
            <person name="Kwon S.-Y."/>
        </authorList>
    </citation>
    <scope>NUCLEOTIDE SEQUENCE [LARGE SCALE GENOMIC DNA]</scope>
    <source>
        <strain evidence="4">cv. Chang Bougi</strain>
        <strain evidence="3">cv. SW 3</strain>
        <tissue evidence="2">Leaf</tissue>
    </source>
</reference>
<protein>
    <submittedName>
        <fullName evidence="2">ATP-dependent DNA helicase PIF1-like</fullName>
    </submittedName>
</protein>
<organism evidence="2 4">
    <name type="scientific">Cucumis melo var. makuwa</name>
    <name type="common">Oriental melon</name>
    <dbReference type="NCBI Taxonomy" id="1194695"/>
    <lineage>
        <taxon>Eukaryota</taxon>
        <taxon>Viridiplantae</taxon>
        <taxon>Streptophyta</taxon>
        <taxon>Embryophyta</taxon>
        <taxon>Tracheophyta</taxon>
        <taxon>Spermatophyta</taxon>
        <taxon>Magnoliopsida</taxon>
        <taxon>eudicotyledons</taxon>
        <taxon>Gunneridae</taxon>
        <taxon>Pentapetalae</taxon>
        <taxon>rosids</taxon>
        <taxon>fabids</taxon>
        <taxon>Cucurbitales</taxon>
        <taxon>Cucurbitaceae</taxon>
        <taxon>Benincaseae</taxon>
        <taxon>Cucumis</taxon>
    </lineage>
</organism>
<keyword evidence="2" id="KW-0378">Hydrolase</keyword>
<evidence type="ECO:0000313" key="4">
    <source>
        <dbReference type="Proteomes" id="UP000321947"/>
    </source>
</evidence>
<name>A0A5D3CPF4_CUCMM</name>
<dbReference type="EMBL" id="SSTE01019582">
    <property type="protein sequence ID" value="KAA0036525.1"/>
    <property type="molecule type" value="Genomic_DNA"/>
</dbReference>
<dbReference type="AlphaFoldDB" id="A0A5D3CPF4"/>
<dbReference type="EMBL" id="SSTD01009969">
    <property type="protein sequence ID" value="TYK13455.1"/>
    <property type="molecule type" value="Genomic_DNA"/>
</dbReference>
<comment type="caution">
    <text evidence="2">The sequence shown here is derived from an EMBL/GenBank/DDBJ whole genome shotgun (WGS) entry which is preliminary data.</text>
</comment>
<keyword evidence="2" id="KW-0547">Nucleotide-binding</keyword>
<sequence>MVGIDLSHVGISNSKLRRQLASSLAVASAIISDSIIDWDKIVCFLDFQATTPSVILKIKPLVAFESSEREFQPALL</sequence>
<evidence type="ECO:0000313" key="2">
    <source>
        <dbReference type="EMBL" id="TYK13455.1"/>
    </source>
</evidence>
<proteinExistence type="predicted"/>
<keyword evidence="2" id="KW-0347">Helicase</keyword>